<dbReference type="InterPro" id="IPR001193">
    <property type="entry name" value="MBTPS2"/>
</dbReference>
<evidence type="ECO:0000256" key="2">
    <source>
        <dbReference type="ARBA" id="ARBA00004127"/>
    </source>
</evidence>
<evidence type="ECO:0000256" key="4">
    <source>
        <dbReference type="ARBA" id="ARBA00022692"/>
    </source>
</evidence>
<gene>
    <name evidence="9" type="ORF">HNP46_002974</name>
</gene>
<feature type="domain" description="Peptidase M50" evidence="8">
    <location>
        <begin position="184"/>
        <end position="261"/>
    </location>
</feature>
<dbReference type="AlphaFoldDB" id="A0A7W7P245"/>
<evidence type="ECO:0000256" key="3">
    <source>
        <dbReference type="ARBA" id="ARBA00007931"/>
    </source>
</evidence>
<evidence type="ECO:0000256" key="1">
    <source>
        <dbReference type="ARBA" id="ARBA00001947"/>
    </source>
</evidence>
<dbReference type="GO" id="GO:0031293">
    <property type="term" value="P:membrane protein intracellular domain proteolysis"/>
    <property type="evidence" value="ECO:0007669"/>
    <property type="project" value="TreeGrafter"/>
</dbReference>
<comment type="caution">
    <text evidence="9">The sequence shown here is derived from an EMBL/GenBank/DDBJ whole genome shotgun (WGS) entry which is preliminary data.</text>
</comment>
<feature type="transmembrane region" description="Helical" evidence="7">
    <location>
        <begin position="346"/>
        <end position="369"/>
    </location>
</feature>
<dbReference type="RefSeq" id="WP_184590105.1">
    <property type="nucleotide sequence ID" value="NZ_JACHLI010000010.1"/>
</dbReference>
<dbReference type="EMBL" id="JACHLI010000010">
    <property type="protein sequence ID" value="MBB4864110.1"/>
    <property type="molecule type" value="Genomic_DNA"/>
</dbReference>
<dbReference type="Gene3D" id="2.40.50.100">
    <property type="match status" value="1"/>
</dbReference>
<feature type="transmembrane region" description="Helical" evidence="7">
    <location>
        <begin position="211"/>
        <end position="229"/>
    </location>
</feature>
<comment type="similarity">
    <text evidence="3">Belongs to the peptidase M50B family.</text>
</comment>
<feature type="transmembrane region" description="Helical" evidence="7">
    <location>
        <begin position="375"/>
        <end position="393"/>
    </location>
</feature>
<reference evidence="9 10" key="1">
    <citation type="submission" date="2020-08" db="EMBL/GenBank/DDBJ databases">
        <title>Functional genomics of gut bacteria from endangered species of beetles.</title>
        <authorList>
            <person name="Carlos-Shanley C."/>
        </authorList>
    </citation>
    <scope>NUCLEOTIDE SEQUENCE [LARGE SCALE GENOMIC DNA]</scope>
    <source>
        <strain evidence="9 10">S00179</strain>
    </source>
</reference>
<comment type="subcellular location">
    <subcellularLocation>
        <location evidence="2">Endomembrane system</location>
        <topology evidence="2">Multi-pass membrane protein</topology>
    </subcellularLocation>
</comment>
<dbReference type="Pfam" id="PF02163">
    <property type="entry name" value="Peptidase_M50"/>
    <property type="match status" value="1"/>
</dbReference>
<keyword evidence="9" id="KW-0645">Protease</keyword>
<feature type="transmembrane region" description="Helical" evidence="7">
    <location>
        <begin position="241"/>
        <end position="264"/>
    </location>
</feature>
<dbReference type="GO" id="GO:0016020">
    <property type="term" value="C:membrane"/>
    <property type="evidence" value="ECO:0007669"/>
    <property type="project" value="InterPro"/>
</dbReference>
<feature type="transmembrane region" description="Helical" evidence="7">
    <location>
        <begin position="413"/>
        <end position="430"/>
    </location>
</feature>
<evidence type="ECO:0000256" key="5">
    <source>
        <dbReference type="ARBA" id="ARBA00022989"/>
    </source>
</evidence>
<dbReference type="SUPFAM" id="SSF111369">
    <property type="entry name" value="HlyD-like secretion proteins"/>
    <property type="match status" value="1"/>
</dbReference>
<keyword evidence="5 7" id="KW-1133">Transmembrane helix</keyword>
<keyword evidence="4 7" id="KW-0812">Transmembrane</keyword>
<evidence type="ECO:0000256" key="7">
    <source>
        <dbReference type="SAM" id="Phobius"/>
    </source>
</evidence>
<dbReference type="PANTHER" id="PTHR13325">
    <property type="entry name" value="PROTEASE M50 MEMBRANE-BOUND TRANSCRIPTION FACTOR SITE 2 PROTEASE"/>
    <property type="match status" value="1"/>
</dbReference>
<evidence type="ECO:0000259" key="8">
    <source>
        <dbReference type="Pfam" id="PF02163"/>
    </source>
</evidence>
<dbReference type="InterPro" id="IPR008915">
    <property type="entry name" value="Peptidase_M50"/>
</dbReference>
<protein>
    <submittedName>
        <fullName evidence="9">Putative peptide zinc metalloprotease protein</fullName>
    </submittedName>
</protein>
<dbReference type="GO" id="GO:0005737">
    <property type="term" value="C:cytoplasm"/>
    <property type="evidence" value="ECO:0007669"/>
    <property type="project" value="TreeGrafter"/>
</dbReference>
<keyword evidence="6 7" id="KW-0472">Membrane</keyword>
<keyword evidence="9" id="KW-0378">Hydrolase</keyword>
<comment type="cofactor">
    <cofactor evidence="1">
        <name>Zn(2+)</name>
        <dbReference type="ChEBI" id="CHEBI:29105"/>
    </cofactor>
</comment>
<feature type="transmembrane region" description="Helical" evidence="7">
    <location>
        <begin position="174"/>
        <end position="191"/>
    </location>
</feature>
<evidence type="ECO:0000256" key="6">
    <source>
        <dbReference type="ARBA" id="ARBA00023136"/>
    </source>
</evidence>
<evidence type="ECO:0000313" key="10">
    <source>
        <dbReference type="Proteomes" id="UP000566995"/>
    </source>
</evidence>
<keyword evidence="9" id="KW-0482">Metalloprotease</keyword>
<dbReference type="Proteomes" id="UP000566995">
    <property type="component" value="Unassembled WGS sequence"/>
</dbReference>
<dbReference type="GO" id="GO:0012505">
    <property type="term" value="C:endomembrane system"/>
    <property type="evidence" value="ECO:0007669"/>
    <property type="project" value="UniProtKB-SubCell"/>
</dbReference>
<dbReference type="CDD" id="cd05709">
    <property type="entry name" value="S2P-M50"/>
    <property type="match status" value="1"/>
</dbReference>
<organism evidence="9 10">
    <name type="scientific">Pseudomonas nitroreducens</name>
    <dbReference type="NCBI Taxonomy" id="46680"/>
    <lineage>
        <taxon>Bacteria</taxon>
        <taxon>Pseudomonadati</taxon>
        <taxon>Pseudomonadota</taxon>
        <taxon>Gammaproteobacteria</taxon>
        <taxon>Pseudomonadales</taxon>
        <taxon>Pseudomonadaceae</taxon>
        <taxon>Pseudomonas</taxon>
    </lineage>
</organism>
<proteinExistence type="inferred from homology"/>
<feature type="transmembrane region" description="Helical" evidence="7">
    <location>
        <begin position="270"/>
        <end position="290"/>
    </location>
</feature>
<accession>A0A7W7P245</accession>
<feature type="transmembrane region" description="Helical" evidence="7">
    <location>
        <begin position="145"/>
        <end position="162"/>
    </location>
</feature>
<dbReference type="PANTHER" id="PTHR13325:SF3">
    <property type="entry name" value="MEMBRANE-BOUND TRANSCRIPTION FACTOR SITE-2 PROTEASE"/>
    <property type="match status" value="1"/>
</dbReference>
<dbReference type="GO" id="GO:0004222">
    <property type="term" value="F:metalloendopeptidase activity"/>
    <property type="evidence" value="ECO:0007669"/>
    <property type="project" value="InterPro"/>
</dbReference>
<evidence type="ECO:0000313" key="9">
    <source>
        <dbReference type="EMBL" id="MBB4864110.1"/>
    </source>
</evidence>
<name>A0A7W7P245_PSENT</name>
<sequence>MNLPALRDDLQLSEAAPAFDGAAQWVLNDPLRGRYFKLGEAAVRLLRQWGQGAPLAVLAAANRSAGRALGENDLEQLLSFLREHDLIAAGDPQQRDSYLAKSHARRESLWQKALHQYLFFRIPLWRPDPFLNRTWPWLARHGGALLRYGLPAVLALGLFLVARDWDRFIGSFSYLFSWSGAAAFGIALWFAKFCHELGHAYMAKRAGCRVHSMGIAFVVLLPMFYTDVSDAWRVRDRRSRLLIGAGGVLAEMLLACVALLAWSLLDDGPLRTAAFLLASATWLTTVAINLNPFMRFDGYFLLSDLLGVDNLQGRAFALCRWHLREALFGYGAPQPEPLPPALRLRLLAWGYFSWVWRALLFFGIALAVYHLFFKVLGIFLMLVELGWFIALPIWRELKFWWQNREHAQPRRSLPTLFGLALIGLVLLVPWRTSVQVPAVLEASQVSEVHTPVGAQVVRLLVREGQPVKAGDLLLELASPDVEAHLRIIGLQLRALQLQIARTRANPLLVADAGVLESQLAQQLADYRGLAAERERLQLRAPQDGVVRDLRSSLQEGLWLAPEEVLLRVVGQQRPKLRGYVEQQSLERLAPGNEGRFVAEDPGLPALAVRLSELDATSSSVLALPLLASDQGGPLAVRRDAEQRAVPEHAQYGARLELLADSPAPQQSVRGVVSLRGRSESLLGGFLRRLAALGVRESGF</sequence>